<dbReference type="InterPro" id="IPR000566">
    <property type="entry name" value="Lipocln_cytosolic_FA-bd_dom"/>
</dbReference>
<proteinExistence type="inferred from homology"/>
<reference evidence="5 6" key="1">
    <citation type="submission" date="2020-04" db="EMBL/GenBank/DDBJ databases">
        <authorList>
            <person name="Wallbank WR R."/>
            <person name="Pardo Diaz C."/>
            <person name="Kozak K."/>
            <person name="Martin S."/>
            <person name="Jiggins C."/>
            <person name="Moest M."/>
            <person name="Warren A I."/>
            <person name="Byers J.R.P. K."/>
            <person name="Montejo-Kovacevich G."/>
            <person name="Yen C E."/>
        </authorList>
    </citation>
    <scope>NUCLEOTIDE SEQUENCE [LARGE SCALE GENOMIC DNA]</scope>
</reference>
<dbReference type="InterPro" id="IPR012674">
    <property type="entry name" value="Calycin"/>
</dbReference>
<dbReference type="PANTHER" id="PTHR11955">
    <property type="entry name" value="FATTY ACID BINDING PROTEIN"/>
    <property type="match status" value="1"/>
</dbReference>
<dbReference type="AlphaFoldDB" id="A0A8S1B1D7"/>
<dbReference type="Proteomes" id="UP000494106">
    <property type="component" value="Unassembled WGS sequence"/>
</dbReference>
<evidence type="ECO:0000256" key="1">
    <source>
        <dbReference type="ARBA" id="ARBA00008390"/>
    </source>
</evidence>
<keyword evidence="3" id="KW-0813">Transport</keyword>
<dbReference type="PRINTS" id="PR00178">
    <property type="entry name" value="FATTYACIDBP"/>
</dbReference>
<dbReference type="OrthoDB" id="354351at2759"/>
<evidence type="ECO:0000313" key="6">
    <source>
        <dbReference type="Proteomes" id="UP000494106"/>
    </source>
</evidence>
<comment type="caution">
    <text evidence="5">The sequence shown here is derived from an EMBL/GenBank/DDBJ whole genome shotgun (WGS) entry which is preliminary data.</text>
</comment>
<dbReference type="InterPro" id="IPR031259">
    <property type="entry name" value="ILBP"/>
</dbReference>
<dbReference type="Gene3D" id="2.40.128.20">
    <property type="match status" value="1"/>
</dbReference>
<accession>A0A8S1B1D7</accession>
<evidence type="ECO:0000313" key="5">
    <source>
        <dbReference type="EMBL" id="CAB3253100.1"/>
    </source>
</evidence>
<keyword evidence="6" id="KW-1185">Reference proteome</keyword>
<dbReference type="InterPro" id="IPR000463">
    <property type="entry name" value="Fatty_acid-bd"/>
</dbReference>
<dbReference type="SUPFAM" id="SSF50814">
    <property type="entry name" value="Lipocalins"/>
    <property type="match status" value="1"/>
</dbReference>
<sequence length="142" mass="15940">MDFIGKKYKLISSENFDEFMKVMGVGLMVRKLANAVTPIVELRKEGDEYNLVTSSVFKTTEMKFKVGEEFDEAEAVGAKSVCTFEGCTLKKVQKTADGSLVTYIREFGPKDLKTTMIAKDVICTRIYKAVDDSHPKTYRVLG</sequence>
<keyword evidence="2" id="KW-0446">Lipid-binding</keyword>
<name>A0A8S1B1D7_ARCPL</name>
<evidence type="ECO:0000256" key="2">
    <source>
        <dbReference type="ARBA" id="ARBA00023121"/>
    </source>
</evidence>
<gene>
    <name evidence="5" type="ORF">APLA_LOCUS13878</name>
</gene>
<protein>
    <recommendedName>
        <fullName evidence="4">Cytosolic fatty-acid binding proteins domain-containing protein</fullName>
    </recommendedName>
</protein>
<comment type="similarity">
    <text evidence="1 3">Belongs to the calycin superfamily. Fatty-acid binding protein (FABP) family.</text>
</comment>
<evidence type="ECO:0000256" key="3">
    <source>
        <dbReference type="RuleBase" id="RU003696"/>
    </source>
</evidence>
<organism evidence="5 6">
    <name type="scientific">Arctia plantaginis</name>
    <name type="common">Wood tiger moth</name>
    <name type="synonym">Phalaena plantaginis</name>
    <dbReference type="NCBI Taxonomy" id="874455"/>
    <lineage>
        <taxon>Eukaryota</taxon>
        <taxon>Metazoa</taxon>
        <taxon>Ecdysozoa</taxon>
        <taxon>Arthropoda</taxon>
        <taxon>Hexapoda</taxon>
        <taxon>Insecta</taxon>
        <taxon>Pterygota</taxon>
        <taxon>Neoptera</taxon>
        <taxon>Endopterygota</taxon>
        <taxon>Lepidoptera</taxon>
        <taxon>Glossata</taxon>
        <taxon>Ditrysia</taxon>
        <taxon>Noctuoidea</taxon>
        <taxon>Erebidae</taxon>
        <taxon>Arctiinae</taxon>
        <taxon>Arctia</taxon>
    </lineage>
</organism>
<dbReference type="GO" id="GO:0008289">
    <property type="term" value="F:lipid binding"/>
    <property type="evidence" value="ECO:0007669"/>
    <property type="project" value="UniProtKB-KW"/>
</dbReference>
<dbReference type="Pfam" id="PF00061">
    <property type="entry name" value="Lipocalin"/>
    <property type="match status" value="1"/>
</dbReference>
<dbReference type="PROSITE" id="PS00214">
    <property type="entry name" value="FABP"/>
    <property type="match status" value="1"/>
</dbReference>
<evidence type="ECO:0000259" key="4">
    <source>
        <dbReference type="PROSITE" id="PS00214"/>
    </source>
</evidence>
<dbReference type="EMBL" id="CADEBC010000561">
    <property type="protein sequence ID" value="CAB3253100.1"/>
    <property type="molecule type" value="Genomic_DNA"/>
</dbReference>
<feature type="domain" description="Cytosolic fatty-acid binding proteins" evidence="4">
    <location>
        <begin position="6"/>
        <end position="23"/>
    </location>
</feature>